<protein>
    <submittedName>
        <fullName evidence="1">Uncharacterized protein</fullName>
    </submittedName>
</protein>
<name>A0A2P2II77_RHIMU</name>
<organism evidence="1">
    <name type="scientific">Rhizophora mucronata</name>
    <name type="common">Asiatic mangrove</name>
    <dbReference type="NCBI Taxonomy" id="61149"/>
    <lineage>
        <taxon>Eukaryota</taxon>
        <taxon>Viridiplantae</taxon>
        <taxon>Streptophyta</taxon>
        <taxon>Embryophyta</taxon>
        <taxon>Tracheophyta</taxon>
        <taxon>Spermatophyta</taxon>
        <taxon>Magnoliopsida</taxon>
        <taxon>eudicotyledons</taxon>
        <taxon>Gunneridae</taxon>
        <taxon>Pentapetalae</taxon>
        <taxon>rosids</taxon>
        <taxon>fabids</taxon>
        <taxon>Malpighiales</taxon>
        <taxon>Rhizophoraceae</taxon>
        <taxon>Rhizophora</taxon>
    </lineage>
</organism>
<sequence length="54" mass="6196">MLPMGQGRRSSYVDTYTCSTKIVTDPTIKPVTFLLGMQSLHNISFIPKRRYMNT</sequence>
<dbReference type="AlphaFoldDB" id="A0A2P2II77"/>
<dbReference type="EMBL" id="GGEC01000446">
    <property type="protein sequence ID" value="MBW80929.1"/>
    <property type="molecule type" value="Transcribed_RNA"/>
</dbReference>
<evidence type="ECO:0000313" key="1">
    <source>
        <dbReference type="EMBL" id="MBW80929.1"/>
    </source>
</evidence>
<accession>A0A2P2II77</accession>
<reference evidence="1" key="1">
    <citation type="submission" date="2018-02" db="EMBL/GenBank/DDBJ databases">
        <title>Rhizophora mucronata_Transcriptome.</title>
        <authorList>
            <person name="Meera S.P."/>
            <person name="Sreeshan A."/>
            <person name="Augustine A."/>
        </authorList>
    </citation>
    <scope>NUCLEOTIDE SEQUENCE</scope>
    <source>
        <tissue evidence="1">Leaf</tissue>
    </source>
</reference>
<proteinExistence type="predicted"/>